<sequence length="1834" mass="203632">MASIGKEDFSSRAAMTDLAINMADKLIDAFQKVADGSGDGACESPHTGLASYGSHSGDQGTENDNNDGDETWHEMVEEDDDADEAEEEEDGLERENIETLISPIGAHGFDAHLASQDSDEEGSDIIFTPARALQFDGSDGDDQPTVDQKYLPRRVFIQSDFTQGRPELHGSEEADCVAPGAGLGAYLVDQSQNVRIIEGHDDIDKGAAFISQRNTFLHTQLVQLPILIADDYLNQTANLYDSLERDDHFFPEDGDREHGSFKEGQDQNNRESVSGEGEMSGKTLQSDLGDENTDHQHAIGYTYGGQQFASRLLQATDASEQEKIDNDDTISKALSTCTVTMVEASQLDGQHQIHGENDDEDDTNSVKDEDHDAQAFTAPFLVAVHGPASNSKAFGSDKTSLMGLEQNQVTGAITIRQGNAANIRNNRKSVVEVVAGRSRNQQTATHRTGVGPGTGGDSNSQQVCPRLSRAEQRLTAAGSSNVMHGRMSYVRQPTNGAQRPAVQGSASAQTANHVLHVGDAAAVGGDGDGAGDGESSNSMPPPQIGVSVVGTSLQSRTSSQGSVQSGNSGNSHSRVGGVGKESNSSHNTVPSSRPAMPRSADHKRGGNGVRQGLPPQNTLPQTQLPQNSLPNMARSTTHLHSEPKLKSAGKSTASALDNRTLLLQKQKQLQHEQQQLLIQQKQLQQRIQQPPPGSIYPPDADQFSHHYPEVVTTQLSKGSTTSISVEMQGVEEVRTQLQSMLKHPKDSAPFDHQGFDYADLGTDQLPDRHGSLHDVESSSLSGMKGFDEVSDMFDSFPSFSYKIFSDMSRGDASVHNENAYLRDCLEKERYRRKHCEQQIQNLNAKLLELQQQLVVAVSTDKRKDLMIDQLDKQLGKVVERWKRREAEKDEYMQMMMKEKLQIEETLQKQQTMIDSFEKDLARTVEELKQEKEKSSEVVDKMKEELSTAVHARKHAEDLLSAEKERVMLMEKDWEQLKESRDLAEKRAQQAQERLHQEQDSWYQREKELLNKIDQVKDANLKVMQMEHAKHEQQTKKMEELEENLHMAQADVKKLEMEVDCALREKESLRVEMAIAEAKFENAQRTLEADLHAQMEKEISEQLKEVHEKMRLEQEGTAEKHRRTVSELHQRHQRDLETQLLALRQDTSRKEEDLRQQLAEQENQLSKFRQENTSLKQAKQKLESQRVEVLAKLQFIMQSQWNEAVSLLVSTPQRKNLNTSMASSVGSASFASLLTSQTVPDTSSSQLHLAPAANLSASSFSSPQATSQNSDKTEVQHESTGSPHLASGSSRSSSRLHQTSHADDRENHVGSRAVVSCGGAIMTLEDIAGLLSRGDGDSSTILTRNIHGVLHNSGLVNQSQVQESEVRQRQGHQAIPASLSSTHATMIRPPQQFSHSLLSTAEEVLASFAEEQPHEDFSFISTRDIPSSHKDLPRRRQQNGCSGRRSKDVERSNNGYMVQKEEDLQLQARHPLDVERSLALSDLDSTSSHSTLRNAWVSQNSIHCNHREEPAESQAQPQDEDVFLLERRIECLSPPVKQSRDGERESESVLQESNRLNDSYREISRQLEEHQARQKELQHYIKMLLDKPPRMVNEKPERDNHVDPDSLETSRETVDWELTEAAQAAQISTDLHRLQQLRNRQVAEVVTQPLSPQTSQRRDRIERSGAAGSSTRQAASLPPGSLQAQQLAELSYLLNHYQEGLEIQPGHPLTAAAASSASIAHILNFLASAQQQTEQVAADGRQSSSARTSPRCNHTQRTRDRHKAKKNGDSRHHSVGPETSLSTSNLSERNERSMASSVKSNSSRKAEKKSEKLPTAAPSMKPAVRPQGKDHPVWK</sequence>
<organism evidence="3 4">
    <name type="scientific">Pomacea canaliculata</name>
    <name type="common">Golden apple snail</name>
    <dbReference type="NCBI Taxonomy" id="400727"/>
    <lineage>
        <taxon>Eukaryota</taxon>
        <taxon>Metazoa</taxon>
        <taxon>Spiralia</taxon>
        <taxon>Lophotrochozoa</taxon>
        <taxon>Mollusca</taxon>
        <taxon>Gastropoda</taxon>
        <taxon>Caenogastropoda</taxon>
        <taxon>Architaenioglossa</taxon>
        <taxon>Ampullarioidea</taxon>
        <taxon>Ampullariidae</taxon>
        <taxon>Pomacea</taxon>
    </lineage>
</organism>
<feature type="coiled-coil region" evidence="1">
    <location>
        <begin position="1143"/>
        <end position="1191"/>
    </location>
</feature>
<dbReference type="GO" id="GO:1902017">
    <property type="term" value="P:regulation of cilium assembly"/>
    <property type="evidence" value="ECO:0007669"/>
    <property type="project" value="InterPro"/>
</dbReference>
<gene>
    <name evidence="3" type="ORF">C0Q70_21708</name>
</gene>
<feature type="compositionally biased region" description="Low complexity" evidence="2">
    <location>
        <begin position="1280"/>
        <end position="1296"/>
    </location>
</feature>
<protein>
    <recommendedName>
        <fullName evidence="5">Centrobin</fullName>
    </recommendedName>
</protein>
<dbReference type="Proteomes" id="UP000245119">
    <property type="component" value="Linkage Group LG14"/>
</dbReference>
<reference evidence="3 4" key="1">
    <citation type="submission" date="2018-04" db="EMBL/GenBank/DDBJ databases">
        <title>The genome of golden apple snail Pomacea canaliculata provides insight into stress tolerance and invasive adaptation.</title>
        <authorList>
            <person name="Liu C."/>
            <person name="Liu B."/>
            <person name="Ren Y."/>
            <person name="Zhang Y."/>
            <person name="Wang H."/>
            <person name="Li S."/>
            <person name="Jiang F."/>
            <person name="Yin L."/>
            <person name="Zhang G."/>
            <person name="Qian W."/>
            <person name="Fan W."/>
        </authorList>
    </citation>
    <scope>NUCLEOTIDE SEQUENCE [LARGE SCALE GENOMIC DNA]</scope>
    <source>
        <strain evidence="3">SZHN2017</strain>
        <tissue evidence="3">Muscle</tissue>
    </source>
</reference>
<feature type="compositionally biased region" description="Polar residues" evidence="2">
    <location>
        <begin position="53"/>
        <end position="63"/>
    </location>
</feature>
<feature type="coiled-coil region" evidence="1">
    <location>
        <begin position="825"/>
        <end position="859"/>
    </location>
</feature>
<feature type="region of interest" description="Disordered" evidence="2">
    <location>
        <begin position="1416"/>
        <end position="1466"/>
    </location>
</feature>
<evidence type="ECO:0000313" key="3">
    <source>
        <dbReference type="EMBL" id="PVD19144.1"/>
    </source>
</evidence>
<feature type="region of interest" description="Disordered" evidence="2">
    <location>
        <begin position="1533"/>
        <end position="1556"/>
    </location>
</feature>
<feature type="region of interest" description="Disordered" evidence="2">
    <location>
        <begin position="437"/>
        <end position="463"/>
    </location>
</feature>
<dbReference type="GO" id="GO:1902410">
    <property type="term" value="P:mitotic cytokinetic process"/>
    <property type="evidence" value="ECO:0007669"/>
    <property type="project" value="TreeGrafter"/>
</dbReference>
<feature type="region of interest" description="Disordered" evidence="2">
    <location>
        <begin position="681"/>
        <end position="703"/>
    </location>
</feature>
<evidence type="ECO:0000256" key="2">
    <source>
        <dbReference type="SAM" id="MobiDB-lite"/>
    </source>
</evidence>
<dbReference type="PANTHER" id="PTHR34439">
    <property type="entry name" value="CENTROBIN"/>
    <property type="match status" value="1"/>
</dbReference>
<feature type="compositionally biased region" description="Polar residues" evidence="2">
    <location>
        <begin position="1547"/>
        <end position="1556"/>
    </location>
</feature>
<accession>A0A2T7ND94</accession>
<feature type="region of interest" description="Disordered" evidence="2">
    <location>
        <begin position="1644"/>
        <end position="1680"/>
    </location>
</feature>
<feature type="compositionally biased region" description="Polar residues" evidence="2">
    <location>
        <begin position="628"/>
        <end position="638"/>
    </location>
</feature>
<dbReference type="InterPro" id="IPR038923">
    <property type="entry name" value="Centrobin"/>
</dbReference>
<feature type="compositionally biased region" description="Basic and acidic residues" evidence="2">
    <location>
        <begin position="1537"/>
        <end position="1546"/>
    </location>
</feature>
<feature type="coiled-coil region" evidence="1">
    <location>
        <begin position="973"/>
        <end position="1085"/>
    </location>
</feature>
<name>A0A2T7ND94_POMCA</name>
<feature type="compositionally biased region" description="Polar residues" evidence="2">
    <location>
        <begin position="1733"/>
        <end position="1752"/>
    </location>
</feature>
<feature type="region of interest" description="Disordered" evidence="2">
    <location>
        <begin position="520"/>
        <end position="653"/>
    </location>
</feature>
<feature type="compositionally biased region" description="Basic and acidic residues" evidence="2">
    <location>
        <begin position="1299"/>
        <end position="1308"/>
    </location>
</feature>
<dbReference type="GO" id="GO:0005814">
    <property type="term" value="C:centriole"/>
    <property type="evidence" value="ECO:0007669"/>
    <property type="project" value="TreeGrafter"/>
</dbReference>
<evidence type="ECO:0000256" key="1">
    <source>
        <dbReference type="SAM" id="Coils"/>
    </source>
</evidence>
<dbReference type="OrthoDB" id="8190486at2759"/>
<feature type="coiled-coil region" evidence="1">
    <location>
        <begin position="906"/>
        <end position="944"/>
    </location>
</feature>
<feature type="compositionally biased region" description="Basic residues" evidence="2">
    <location>
        <begin position="1753"/>
        <end position="1764"/>
    </location>
</feature>
<dbReference type="GO" id="GO:0007099">
    <property type="term" value="P:centriole replication"/>
    <property type="evidence" value="ECO:0007669"/>
    <property type="project" value="InterPro"/>
</dbReference>
<feature type="region of interest" description="Disordered" evidence="2">
    <location>
        <begin position="35"/>
        <end position="93"/>
    </location>
</feature>
<feature type="compositionally biased region" description="Polar residues" evidence="2">
    <location>
        <begin position="1776"/>
        <end position="1802"/>
    </location>
</feature>
<keyword evidence="1" id="KW-0175">Coiled coil</keyword>
<dbReference type="EMBL" id="PZQS01000014">
    <property type="protein sequence ID" value="PVD19144.1"/>
    <property type="molecule type" value="Genomic_DNA"/>
</dbReference>
<dbReference type="GO" id="GO:0051299">
    <property type="term" value="P:centrosome separation"/>
    <property type="evidence" value="ECO:0007669"/>
    <property type="project" value="TreeGrafter"/>
</dbReference>
<evidence type="ECO:0000313" key="4">
    <source>
        <dbReference type="Proteomes" id="UP000245119"/>
    </source>
</evidence>
<feature type="region of interest" description="Disordered" evidence="2">
    <location>
        <begin position="1254"/>
        <end position="1309"/>
    </location>
</feature>
<evidence type="ECO:0008006" key="5">
    <source>
        <dbReference type="Google" id="ProtNLM"/>
    </source>
</evidence>
<feature type="region of interest" description="Disordered" evidence="2">
    <location>
        <begin position="1111"/>
        <end position="1130"/>
    </location>
</feature>
<feature type="region of interest" description="Disordered" evidence="2">
    <location>
        <begin position="1590"/>
        <end position="1610"/>
    </location>
</feature>
<feature type="compositionally biased region" description="Low complexity" evidence="2">
    <location>
        <begin position="1254"/>
        <end position="1269"/>
    </location>
</feature>
<feature type="region of interest" description="Disordered" evidence="2">
    <location>
        <begin position="1733"/>
        <end position="1834"/>
    </location>
</feature>
<dbReference type="PANTHER" id="PTHR34439:SF1">
    <property type="entry name" value="CENTROBIN"/>
    <property type="match status" value="1"/>
</dbReference>
<feature type="compositionally biased region" description="Low complexity" evidence="2">
    <location>
        <begin position="558"/>
        <end position="573"/>
    </location>
</feature>
<keyword evidence="4" id="KW-1185">Reference proteome</keyword>
<feature type="compositionally biased region" description="Low complexity" evidence="2">
    <location>
        <begin position="613"/>
        <end position="627"/>
    </location>
</feature>
<feature type="compositionally biased region" description="Acidic residues" evidence="2">
    <location>
        <begin position="76"/>
        <end position="92"/>
    </location>
</feature>
<dbReference type="GO" id="GO:0005813">
    <property type="term" value="C:centrosome"/>
    <property type="evidence" value="ECO:0007669"/>
    <property type="project" value="TreeGrafter"/>
</dbReference>
<feature type="region of interest" description="Disordered" evidence="2">
    <location>
        <begin position="248"/>
        <end position="292"/>
    </location>
</feature>
<feature type="compositionally biased region" description="Basic and acidic residues" evidence="2">
    <location>
        <begin position="248"/>
        <end position="269"/>
    </location>
</feature>
<proteinExistence type="predicted"/>
<feature type="compositionally biased region" description="Polar residues" evidence="2">
    <location>
        <begin position="581"/>
        <end position="591"/>
    </location>
</feature>
<comment type="caution">
    <text evidence="3">The sequence shown here is derived from an EMBL/GenBank/DDBJ whole genome shotgun (WGS) entry which is preliminary data.</text>
</comment>